<dbReference type="EMBL" id="AYKW01000014">
    <property type="protein sequence ID" value="PIL30663.1"/>
    <property type="molecule type" value="Genomic_DNA"/>
</dbReference>
<evidence type="ECO:0000313" key="1">
    <source>
        <dbReference type="EMBL" id="PIL30663.1"/>
    </source>
</evidence>
<name>A0A2G8SA83_9APHY</name>
<evidence type="ECO:0000313" key="2">
    <source>
        <dbReference type="Proteomes" id="UP000230002"/>
    </source>
</evidence>
<dbReference type="OrthoDB" id="2859538at2759"/>
<comment type="caution">
    <text evidence="1">The sequence shown here is derived from an EMBL/GenBank/DDBJ whole genome shotgun (WGS) entry which is preliminary data.</text>
</comment>
<dbReference type="AlphaFoldDB" id="A0A2G8SA83"/>
<keyword evidence="2" id="KW-1185">Reference proteome</keyword>
<gene>
    <name evidence="1" type="ORF">GSI_07365</name>
</gene>
<protein>
    <submittedName>
        <fullName evidence="1">Uncharacterized protein</fullName>
    </submittedName>
</protein>
<proteinExistence type="predicted"/>
<sequence length="281" mass="31443">MDPLRNIPRLPELSKHLKRLSPTDRGSFSTLTSVSDIQAWTAAKAEEYLQFSLALLAIHNLAAPIHRLPTDVLERVFADCWHDRKSLRLSHTCGLWRSIILNKAALWADAATNWGPLFDKKPTVYNEVPFVNAVLSRSARHSGGIKPFFHSFPPSIVTALTPHVGNVVSLRVTLDCQSDLYDGLWPILRSGMPKLDALHIEFIKRVADSRDADYEDDDNDNFGYVWNLLDGSFGSLKILSGQNLPQLSRLACPIGLVRLFAHVPLKRLKIAAGSVHNHIFQ</sequence>
<reference evidence="1 2" key="1">
    <citation type="journal article" date="2015" name="Sci. Rep.">
        <title>Chromosome-level genome map provides insights into diverse defense mechanisms in the medicinal fungus Ganoderma sinense.</title>
        <authorList>
            <person name="Zhu Y."/>
            <person name="Xu J."/>
            <person name="Sun C."/>
            <person name="Zhou S."/>
            <person name="Xu H."/>
            <person name="Nelson D.R."/>
            <person name="Qian J."/>
            <person name="Song J."/>
            <person name="Luo H."/>
            <person name="Xiang L."/>
            <person name="Li Y."/>
            <person name="Xu Z."/>
            <person name="Ji A."/>
            <person name="Wang L."/>
            <person name="Lu S."/>
            <person name="Hayward A."/>
            <person name="Sun W."/>
            <person name="Li X."/>
            <person name="Schwartz D.C."/>
            <person name="Wang Y."/>
            <person name="Chen S."/>
        </authorList>
    </citation>
    <scope>NUCLEOTIDE SEQUENCE [LARGE SCALE GENOMIC DNA]</scope>
    <source>
        <strain evidence="1 2">ZZ0214-1</strain>
    </source>
</reference>
<dbReference type="Proteomes" id="UP000230002">
    <property type="component" value="Unassembled WGS sequence"/>
</dbReference>
<organism evidence="1 2">
    <name type="scientific">Ganoderma sinense ZZ0214-1</name>
    <dbReference type="NCBI Taxonomy" id="1077348"/>
    <lineage>
        <taxon>Eukaryota</taxon>
        <taxon>Fungi</taxon>
        <taxon>Dikarya</taxon>
        <taxon>Basidiomycota</taxon>
        <taxon>Agaricomycotina</taxon>
        <taxon>Agaricomycetes</taxon>
        <taxon>Polyporales</taxon>
        <taxon>Polyporaceae</taxon>
        <taxon>Ganoderma</taxon>
    </lineage>
</organism>
<accession>A0A2G8SA83</accession>